<evidence type="ECO:0000256" key="2">
    <source>
        <dbReference type="ARBA" id="ARBA00022614"/>
    </source>
</evidence>
<organism evidence="5">
    <name type="scientific">Eucalyptus grandis</name>
    <name type="common">Flooded gum</name>
    <dbReference type="NCBI Taxonomy" id="71139"/>
    <lineage>
        <taxon>Eukaryota</taxon>
        <taxon>Viridiplantae</taxon>
        <taxon>Streptophyta</taxon>
        <taxon>Embryophyta</taxon>
        <taxon>Tracheophyta</taxon>
        <taxon>Spermatophyta</taxon>
        <taxon>Magnoliopsida</taxon>
        <taxon>eudicotyledons</taxon>
        <taxon>Gunneridae</taxon>
        <taxon>Pentapetalae</taxon>
        <taxon>rosids</taxon>
        <taxon>malvids</taxon>
        <taxon>Myrtales</taxon>
        <taxon>Myrtaceae</taxon>
        <taxon>Myrtoideae</taxon>
        <taxon>Eucalypteae</taxon>
        <taxon>Eucalyptus</taxon>
    </lineage>
</organism>
<dbReference type="PANTHER" id="PTHR48062">
    <property type="entry name" value="RECEPTOR-LIKE PROTEIN 14"/>
    <property type="match status" value="1"/>
</dbReference>
<keyword evidence="4" id="KW-0675">Receptor</keyword>
<dbReference type="Gramene" id="KCW82923">
    <property type="protein sequence ID" value="KCW82923"/>
    <property type="gene ID" value="EUGRSUZ_C04292"/>
</dbReference>
<evidence type="ECO:0000313" key="5">
    <source>
        <dbReference type="EMBL" id="KCW82923.1"/>
    </source>
</evidence>
<dbReference type="Gene3D" id="3.80.10.10">
    <property type="entry name" value="Ribonuclease Inhibitor"/>
    <property type="match status" value="1"/>
</dbReference>
<dbReference type="PANTHER" id="PTHR48062:SF21">
    <property type="entry name" value="RECEPTOR-LIKE PROTEIN 12"/>
    <property type="match status" value="1"/>
</dbReference>
<reference evidence="5" key="1">
    <citation type="submission" date="2013-07" db="EMBL/GenBank/DDBJ databases">
        <title>The genome of Eucalyptus grandis.</title>
        <authorList>
            <person name="Schmutz J."/>
            <person name="Hayes R."/>
            <person name="Myburg A."/>
            <person name="Tuskan G."/>
            <person name="Grattapaglia D."/>
            <person name="Rokhsar D.S."/>
        </authorList>
    </citation>
    <scope>NUCLEOTIDE SEQUENCE</scope>
    <source>
        <tissue evidence="5">Leaf extractions</tissue>
    </source>
</reference>
<protein>
    <recommendedName>
        <fullName evidence="6">Leucine-rich repeat-containing N-terminal plant-type domain-containing protein</fullName>
    </recommendedName>
</protein>
<dbReference type="SUPFAM" id="SSF52058">
    <property type="entry name" value="L domain-like"/>
    <property type="match status" value="1"/>
</dbReference>
<evidence type="ECO:0000256" key="3">
    <source>
        <dbReference type="ARBA" id="ARBA00022737"/>
    </source>
</evidence>
<dbReference type="Pfam" id="PF00560">
    <property type="entry name" value="LRR_1"/>
    <property type="match status" value="1"/>
</dbReference>
<name>A0A059CWV6_EUCGR</name>
<proteinExistence type="inferred from homology"/>
<sequence>MHLPISSMALPSQIDFILLNLLDLNLSKNSIEGRIPPSVGHMKLLTTLHLLNNGFSREMPKPLAIGCVPLYVRDSQTTTCMAE</sequence>
<gene>
    <name evidence="5" type="ORF">EUGRSUZ_C04292</name>
</gene>
<accession>A0A059CWV6</accession>
<dbReference type="InterPro" id="IPR001611">
    <property type="entry name" value="Leu-rich_rpt"/>
</dbReference>
<dbReference type="InterPro" id="IPR051502">
    <property type="entry name" value="RLP_Defense_Trigger"/>
</dbReference>
<dbReference type="InParanoid" id="A0A059CWV6"/>
<evidence type="ECO:0000256" key="4">
    <source>
        <dbReference type="ARBA" id="ARBA00023170"/>
    </source>
</evidence>
<evidence type="ECO:0008006" key="6">
    <source>
        <dbReference type="Google" id="ProtNLM"/>
    </source>
</evidence>
<keyword evidence="3" id="KW-0677">Repeat</keyword>
<keyword evidence="2" id="KW-0433">Leucine-rich repeat</keyword>
<dbReference type="AlphaFoldDB" id="A0A059CWV6"/>
<dbReference type="EMBL" id="KK198755">
    <property type="protein sequence ID" value="KCW82923.1"/>
    <property type="molecule type" value="Genomic_DNA"/>
</dbReference>
<comment type="similarity">
    <text evidence="1">Belongs to the RLP family.</text>
</comment>
<evidence type="ECO:0000256" key="1">
    <source>
        <dbReference type="ARBA" id="ARBA00009592"/>
    </source>
</evidence>
<dbReference type="InterPro" id="IPR032675">
    <property type="entry name" value="LRR_dom_sf"/>
</dbReference>